<evidence type="ECO:0000256" key="3">
    <source>
        <dbReference type="ARBA" id="ARBA00022692"/>
    </source>
</evidence>
<protein>
    <submittedName>
        <fullName evidence="8">Protein NRT1/ PTR FAMILY 2.6</fullName>
    </submittedName>
</protein>
<comment type="subcellular location">
    <subcellularLocation>
        <location evidence="1">Membrane</location>
        <topology evidence="1">Multi-pass membrane protein</topology>
    </subcellularLocation>
</comment>
<dbReference type="InterPro" id="IPR036259">
    <property type="entry name" value="MFS_trans_sf"/>
</dbReference>
<evidence type="ECO:0000256" key="4">
    <source>
        <dbReference type="ARBA" id="ARBA00022989"/>
    </source>
</evidence>
<reference evidence="8" key="1">
    <citation type="submission" date="2020-06" db="EMBL/GenBank/DDBJ databases">
        <authorList>
            <person name="Li T."/>
            <person name="Hu X."/>
            <person name="Zhang T."/>
            <person name="Song X."/>
            <person name="Zhang H."/>
            <person name="Dai N."/>
            <person name="Sheng W."/>
            <person name="Hou X."/>
            <person name="Wei L."/>
        </authorList>
    </citation>
    <scope>NUCLEOTIDE SEQUENCE</scope>
    <source>
        <strain evidence="8">G02</strain>
        <tissue evidence="8">Leaf</tissue>
    </source>
</reference>
<gene>
    <name evidence="8" type="ORF">Sradi_0393300</name>
</gene>
<name>A0AAW2W4Q0_SESRA</name>
<evidence type="ECO:0000256" key="2">
    <source>
        <dbReference type="ARBA" id="ARBA00005982"/>
    </source>
</evidence>
<sequence>MTLASGGWMNNLIVFLIQEFNIKSINAAQIFNVASGCSNFFPVLAAILADSFLGCFSVIWISSLISFLGLILLVLTVTLDGLRHPHCETGSSDCPTPSRIQYAVLFAALALVSIGLGGTRFTLATFGANQFNKLKHQATYFNLYFFTLYVASFISATGILYVEDNLSWAWGYGICIAGNVVGLAVFLVGSRLYYHDKPQASPFTTMARVVVACVRKRMLKISRNKLASFFSRPIY</sequence>
<dbReference type="GO" id="GO:0022857">
    <property type="term" value="F:transmembrane transporter activity"/>
    <property type="evidence" value="ECO:0007669"/>
    <property type="project" value="InterPro"/>
</dbReference>
<organism evidence="8">
    <name type="scientific">Sesamum radiatum</name>
    <name type="common">Black benniseed</name>
    <dbReference type="NCBI Taxonomy" id="300843"/>
    <lineage>
        <taxon>Eukaryota</taxon>
        <taxon>Viridiplantae</taxon>
        <taxon>Streptophyta</taxon>
        <taxon>Embryophyta</taxon>
        <taxon>Tracheophyta</taxon>
        <taxon>Spermatophyta</taxon>
        <taxon>Magnoliopsida</taxon>
        <taxon>eudicotyledons</taxon>
        <taxon>Gunneridae</taxon>
        <taxon>Pentapetalae</taxon>
        <taxon>asterids</taxon>
        <taxon>lamiids</taxon>
        <taxon>Lamiales</taxon>
        <taxon>Pedaliaceae</taxon>
        <taxon>Sesamum</taxon>
    </lineage>
</organism>
<dbReference type="InterPro" id="IPR000109">
    <property type="entry name" value="POT_fam"/>
</dbReference>
<dbReference type="AlphaFoldDB" id="A0AAW2W4Q0"/>
<accession>A0AAW2W4Q0</accession>
<feature type="transmembrane region" description="Helical" evidence="7">
    <location>
        <begin position="99"/>
        <end position="119"/>
    </location>
</feature>
<dbReference type="SUPFAM" id="SSF103473">
    <property type="entry name" value="MFS general substrate transporter"/>
    <property type="match status" value="1"/>
</dbReference>
<comment type="similarity">
    <text evidence="2">Belongs to the major facilitator superfamily. Proton-dependent oligopeptide transporter (POT/PTR) (TC 2.A.17) family.</text>
</comment>
<dbReference type="PROSITE" id="PS01022">
    <property type="entry name" value="PTR2_1"/>
    <property type="match status" value="1"/>
</dbReference>
<evidence type="ECO:0000256" key="5">
    <source>
        <dbReference type="ARBA" id="ARBA00023136"/>
    </source>
</evidence>
<keyword evidence="3 7" id="KW-0812">Transmembrane</keyword>
<dbReference type="Pfam" id="PF00854">
    <property type="entry name" value="PTR2"/>
    <property type="match status" value="1"/>
</dbReference>
<feature type="transmembrane region" description="Helical" evidence="7">
    <location>
        <begin position="30"/>
        <end position="49"/>
    </location>
</feature>
<keyword evidence="5 7" id="KW-0472">Membrane</keyword>
<dbReference type="GO" id="GO:0016020">
    <property type="term" value="C:membrane"/>
    <property type="evidence" value="ECO:0007669"/>
    <property type="project" value="UniProtKB-SubCell"/>
</dbReference>
<reference evidence="8" key="2">
    <citation type="journal article" date="2024" name="Plant">
        <title>Genomic evolution and insights into agronomic trait innovations of Sesamum species.</title>
        <authorList>
            <person name="Miao H."/>
            <person name="Wang L."/>
            <person name="Qu L."/>
            <person name="Liu H."/>
            <person name="Sun Y."/>
            <person name="Le M."/>
            <person name="Wang Q."/>
            <person name="Wei S."/>
            <person name="Zheng Y."/>
            <person name="Lin W."/>
            <person name="Duan Y."/>
            <person name="Cao H."/>
            <person name="Xiong S."/>
            <person name="Wang X."/>
            <person name="Wei L."/>
            <person name="Li C."/>
            <person name="Ma Q."/>
            <person name="Ju M."/>
            <person name="Zhao R."/>
            <person name="Li G."/>
            <person name="Mu C."/>
            <person name="Tian Q."/>
            <person name="Mei H."/>
            <person name="Zhang T."/>
            <person name="Gao T."/>
            <person name="Zhang H."/>
        </authorList>
    </citation>
    <scope>NUCLEOTIDE SEQUENCE</scope>
    <source>
        <strain evidence="8">G02</strain>
    </source>
</reference>
<dbReference type="PANTHER" id="PTHR11654">
    <property type="entry name" value="OLIGOPEPTIDE TRANSPORTER-RELATED"/>
    <property type="match status" value="1"/>
</dbReference>
<evidence type="ECO:0000256" key="7">
    <source>
        <dbReference type="SAM" id="Phobius"/>
    </source>
</evidence>
<dbReference type="GO" id="GO:0006857">
    <property type="term" value="P:oligopeptide transport"/>
    <property type="evidence" value="ECO:0007669"/>
    <property type="project" value="InterPro"/>
</dbReference>
<feature type="transmembrane region" description="Helical" evidence="7">
    <location>
        <begin position="56"/>
        <end position="79"/>
    </location>
</feature>
<comment type="similarity">
    <text evidence="6">Belongs to the major facilitator superfamily. Phosphate:H(+) symporter (TC 2.A.1.9) family.</text>
</comment>
<feature type="transmembrane region" description="Helical" evidence="7">
    <location>
        <begin position="168"/>
        <end position="189"/>
    </location>
</feature>
<dbReference type="EMBL" id="JACGWJ010000002">
    <property type="protein sequence ID" value="KAL0436854.1"/>
    <property type="molecule type" value="Genomic_DNA"/>
</dbReference>
<comment type="caution">
    <text evidence="8">The sequence shown here is derived from an EMBL/GenBank/DDBJ whole genome shotgun (WGS) entry which is preliminary data.</text>
</comment>
<evidence type="ECO:0000256" key="1">
    <source>
        <dbReference type="ARBA" id="ARBA00004141"/>
    </source>
</evidence>
<feature type="transmembrane region" description="Helical" evidence="7">
    <location>
        <begin position="140"/>
        <end position="162"/>
    </location>
</feature>
<evidence type="ECO:0000256" key="6">
    <source>
        <dbReference type="ARBA" id="ARBA00044504"/>
    </source>
</evidence>
<proteinExistence type="inferred from homology"/>
<keyword evidence="4 7" id="KW-1133">Transmembrane helix</keyword>
<dbReference type="Gene3D" id="1.20.1250.20">
    <property type="entry name" value="MFS general substrate transporter like domains"/>
    <property type="match status" value="1"/>
</dbReference>
<dbReference type="InterPro" id="IPR018456">
    <property type="entry name" value="PTR2_symporter_CS"/>
</dbReference>
<evidence type="ECO:0000313" key="8">
    <source>
        <dbReference type="EMBL" id="KAL0436854.1"/>
    </source>
</evidence>